<dbReference type="AlphaFoldDB" id="A0A6J6VTS4"/>
<comment type="subcellular location">
    <subcellularLocation>
        <location evidence="1">Cell membrane</location>
        <topology evidence="1">Peripheral membrane protein</topology>
    </subcellularLocation>
</comment>
<dbReference type="EMBL" id="CAEZZT010000024">
    <property type="protein sequence ID" value="CAB4774816.1"/>
    <property type="molecule type" value="Genomic_DNA"/>
</dbReference>
<keyword evidence="5" id="KW-0547">Nucleotide-binding</keyword>
<dbReference type="GO" id="GO:0015833">
    <property type="term" value="P:peptide transport"/>
    <property type="evidence" value="ECO:0007669"/>
    <property type="project" value="InterPro"/>
</dbReference>
<sequence length="316" mass="33846">MTRVLKVSNLEVDFMAGTTVLNTPLRGINIEINSGQTLGIVGETGCGKTLTATAIMGLLPSTAVQRGIIEFAEHGQVSTTDMANLRGSEITMIFQNPQSAFNPIFTIGAQLHMVAERRNIARNEIDRLLNQRLLSVGLNDAKRVLNSYPHELSGGMLQRCMIAMALISTPKLLIADEPTTALDATIGHQVLGLIRSLQAQEGFAMLFISHDVSAVAKVSDVMAVVYAGRVVETGPTQDVMNNPQHPYTRGLLGAIPSAQKMRGELTAIPGNVPSTLLEIKGCSFAKRCSLATSSCEQEPPLVSIGNQVVACWKAQP</sequence>
<name>A0A6J6VTS4_9ZZZZ</name>
<evidence type="ECO:0000256" key="5">
    <source>
        <dbReference type="ARBA" id="ARBA00022741"/>
    </source>
</evidence>
<dbReference type="PANTHER" id="PTHR43297">
    <property type="entry name" value="OLIGOPEPTIDE TRANSPORT ATP-BINDING PROTEIN APPD"/>
    <property type="match status" value="1"/>
</dbReference>
<dbReference type="InterPro" id="IPR003593">
    <property type="entry name" value="AAA+_ATPase"/>
</dbReference>
<keyword evidence="8" id="KW-0472">Membrane</keyword>
<dbReference type="GO" id="GO:0005886">
    <property type="term" value="C:plasma membrane"/>
    <property type="evidence" value="ECO:0007669"/>
    <property type="project" value="UniProtKB-SubCell"/>
</dbReference>
<dbReference type="FunFam" id="3.40.50.300:FF:000016">
    <property type="entry name" value="Oligopeptide ABC transporter ATP-binding component"/>
    <property type="match status" value="1"/>
</dbReference>
<keyword evidence="3" id="KW-1003">Cell membrane</keyword>
<evidence type="ECO:0000259" key="9">
    <source>
        <dbReference type="PROSITE" id="PS50893"/>
    </source>
</evidence>
<dbReference type="InterPro" id="IPR003439">
    <property type="entry name" value="ABC_transporter-like_ATP-bd"/>
</dbReference>
<keyword evidence="6" id="KW-0067">ATP-binding</keyword>
<dbReference type="GO" id="GO:0005524">
    <property type="term" value="F:ATP binding"/>
    <property type="evidence" value="ECO:0007669"/>
    <property type="project" value="UniProtKB-KW"/>
</dbReference>
<dbReference type="Gene3D" id="3.40.50.300">
    <property type="entry name" value="P-loop containing nucleotide triphosphate hydrolases"/>
    <property type="match status" value="1"/>
</dbReference>
<evidence type="ECO:0000256" key="8">
    <source>
        <dbReference type="ARBA" id="ARBA00023136"/>
    </source>
</evidence>
<evidence type="ECO:0000313" key="10">
    <source>
        <dbReference type="EMBL" id="CAB4774816.1"/>
    </source>
</evidence>
<evidence type="ECO:0000256" key="3">
    <source>
        <dbReference type="ARBA" id="ARBA00022475"/>
    </source>
</evidence>
<evidence type="ECO:0000313" key="11">
    <source>
        <dbReference type="EMBL" id="CAB5048620.1"/>
    </source>
</evidence>
<dbReference type="InterPro" id="IPR027417">
    <property type="entry name" value="P-loop_NTPase"/>
</dbReference>
<keyword evidence="2" id="KW-0813">Transport</keyword>
<dbReference type="GO" id="GO:0016887">
    <property type="term" value="F:ATP hydrolysis activity"/>
    <property type="evidence" value="ECO:0007669"/>
    <property type="project" value="InterPro"/>
</dbReference>
<evidence type="ECO:0000256" key="6">
    <source>
        <dbReference type="ARBA" id="ARBA00022840"/>
    </source>
</evidence>
<dbReference type="SMART" id="SM00382">
    <property type="entry name" value="AAA"/>
    <property type="match status" value="1"/>
</dbReference>
<dbReference type="InterPro" id="IPR013563">
    <property type="entry name" value="Oligopep_ABC_C"/>
</dbReference>
<evidence type="ECO:0000256" key="7">
    <source>
        <dbReference type="ARBA" id="ARBA00022967"/>
    </source>
</evidence>
<evidence type="ECO:0000256" key="2">
    <source>
        <dbReference type="ARBA" id="ARBA00022448"/>
    </source>
</evidence>
<accession>A0A6J6VTS4</accession>
<dbReference type="EMBL" id="CAFBQI010000044">
    <property type="protein sequence ID" value="CAB5048620.1"/>
    <property type="molecule type" value="Genomic_DNA"/>
</dbReference>
<proteinExistence type="predicted"/>
<dbReference type="CDD" id="cd03257">
    <property type="entry name" value="ABC_NikE_OppD_transporters"/>
    <property type="match status" value="1"/>
</dbReference>
<dbReference type="Pfam" id="PF08352">
    <property type="entry name" value="oligo_HPY"/>
    <property type="match status" value="1"/>
</dbReference>
<gene>
    <name evidence="10" type="ORF">UFOPK2918_00502</name>
    <name evidence="11" type="ORF">UFOPK4303_00672</name>
</gene>
<dbReference type="PANTHER" id="PTHR43297:SF14">
    <property type="entry name" value="ATPASE AAA-TYPE CORE DOMAIN-CONTAINING PROTEIN"/>
    <property type="match status" value="1"/>
</dbReference>
<dbReference type="PROSITE" id="PS50893">
    <property type="entry name" value="ABC_TRANSPORTER_2"/>
    <property type="match status" value="1"/>
</dbReference>
<dbReference type="NCBIfam" id="TIGR01727">
    <property type="entry name" value="oligo_HPY"/>
    <property type="match status" value="1"/>
</dbReference>
<dbReference type="InterPro" id="IPR050388">
    <property type="entry name" value="ABC_Ni/Peptide_Import"/>
</dbReference>
<keyword evidence="7" id="KW-1278">Translocase</keyword>
<reference evidence="10" key="1">
    <citation type="submission" date="2020-05" db="EMBL/GenBank/DDBJ databases">
        <authorList>
            <person name="Chiriac C."/>
            <person name="Salcher M."/>
            <person name="Ghai R."/>
            <person name="Kavagutti S V."/>
        </authorList>
    </citation>
    <scope>NUCLEOTIDE SEQUENCE</scope>
</reference>
<dbReference type="SUPFAM" id="SSF52540">
    <property type="entry name" value="P-loop containing nucleoside triphosphate hydrolases"/>
    <property type="match status" value="1"/>
</dbReference>
<keyword evidence="4" id="KW-0997">Cell inner membrane</keyword>
<dbReference type="Pfam" id="PF00005">
    <property type="entry name" value="ABC_tran"/>
    <property type="match status" value="1"/>
</dbReference>
<feature type="domain" description="ABC transporter" evidence="9">
    <location>
        <begin position="5"/>
        <end position="252"/>
    </location>
</feature>
<evidence type="ECO:0000256" key="1">
    <source>
        <dbReference type="ARBA" id="ARBA00004202"/>
    </source>
</evidence>
<organism evidence="10">
    <name type="scientific">freshwater metagenome</name>
    <dbReference type="NCBI Taxonomy" id="449393"/>
    <lineage>
        <taxon>unclassified sequences</taxon>
        <taxon>metagenomes</taxon>
        <taxon>ecological metagenomes</taxon>
    </lineage>
</organism>
<protein>
    <submittedName>
        <fullName evidence="10">Unannotated protein</fullName>
    </submittedName>
</protein>
<evidence type="ECO:0000256" key="4">
    <source>
        <dbReference type="ARBA" id="ARBA00022519"/>
    </source>
</evidence>